<proteinExistence type="inferred from homology"/>
<dbReference type="InterPro" id="IPR050125">
    <property type="entry name" value="GPCR_opsins"/>
</dbReference>
<dbReference type="PRINTS" id="PR00237">
    <property type="entry name" value="GPCRRHODOPSN"/>
</dbReference>
<feature type="transmembrane region" description="Helical" evidence="11">
    <location>
        <begin position="182"/>
        <end position="204"/>
    </location>
</feature>
<dbReference type="InterPro" id="IPR000276">
    <property type="entry name" value="GPCR_Rhodpsn"/>
</dbReference>
<evidence type="ECO:0000256" key="3">
    <source>
        <dbReference type="ARBA" id="ARBA00022692"/>
    </source>
</evidence>
<feature type="transmembrane region" description="Helical" evidence="11">
    <location>
        <begin position="241"/>
        <end position="264"/>
    </location>
</feature>
<keyword evidence="3 11" id="KW-0812">Transmembrane</keyword>
<evidence type="ECO:0000256" key="5">
    <source>
        <dbReference type="ARBA" id="ARBA00023040"/>
    </source>
</evidence>
<comment type="subcellular location">
    <subcellularLocation>
        <location evidence="1">Membrane</location>
        <topology evidence="1">Multi-pass membrane protein</topology>
    </subcellularLocation>
</comment>
<evidence type="ECO:0000256" key="8">
    <source>
        <dbReference type="ARBA" id="ARBA00023224"/>
    </source>
</evidence>
<keyword evidence="8" id="KW-0807">Transducer</keyword>
<feature type="transmembrane region" description="Helical" evidence="11">
    <location>
        <begin position="270"/>
        <end position="292"/>
    </location>
</feature>
<keyword evidence="6 11" id="KW-0472">Membrane</keyword>
<organism evidence="13 14">
    <name type="scientific">Scylla paramamosain</name>
    <name type="common">Mud crab</name>
    <dbReference type="NCBI Taxonomy" id="85552"/>
    <lineage>
        <taxon>Eukaryota</taxon>
        <taxon>Metazoa</taxon>
        <taxon>Ecdysozoa</taxon>
        <taxon>Arthropoda</taxon>
        <taxon>Crustacea</taxon>
        <taxon>Multicrustacea</taxon>
        <taxon>Malacostraca</taxon>
        <taxon>Eumalacostraca</taxon>
        <taxon>Eucarida</taxon>
        <taxon>Decapoda</taxon>
        <taxon>Pleocyemata</taxon>
        <taxon>Brachyura</taxon>
        <taxon>Eubrachyura</taxon>
        <taxon>Portunoidea</taxon>
        <taxon>Portunidae</taxon>
        <taxon>Portuninae</taxon>
        <taxon>Scylla</taxon>
    </lineage>
</organism>
<comment type="similarity">
    <text evidence="2">Belongs to the G-protein coupled receptor 1 family.</text>
</comment>
<evidence type="ECO:0000256" key="6">
    <source>
        <dbReference type="ARBA" id="ARBA00023136"/>
    </source>
</evidence>
<dbReference type="EMBL" id="JARAKH010000035">
    <property type="protein sequence ID" value="KAK8384222.1"/>
    <property type="molecule type" value="Genomic_DNA"/>
</dbReference>
<keyword evidence="4 11" id="KW-1133">Transmembrane helix</keyword>
<evidence type="ECO:0000259" key="12">
    <source>
        <dbReference type="PROSITE" id="PS50262"/>
    </source>
</evidence>
<reference evidence="13 14" key="1">
    <citation type="submission" date="2023-03" db="EMBL/GenBank/DDBJ databases">
        <title>High-quality genome of Scylla paramamosain provides insights in environmental adaptation.</title>
        <authorList>
            <person name="Zhang L."/>
        </authorList>
    </citation>
    <scope>NUCLEOTIDE SEQUENCE [LARGE SCALE GENOMIC DNA]</scope>
    <source>
        <strain evidence="13">LZ_2023a</strain>
        <tissue evidence="13">Muscle</tissue>
    </source>
</reference>
<keyword evidence="9" id="KW-0716">Sensory transduction</keyword>
<evidence type="ECO:0000256" key="2">
    <source>
        <dbReference type="ARBA" id="ARBA00010663"/>
    </source>
</evidence>
<dbReference type="AlphaFoldDB" id="A0AAW0TA72"/>
<dbReference type="InterPro" id="IPR017452">
    <property type="entry name" value="GPCR_Rhodpsn_7TM"/>
</dbReference>
<keyword evidence="9" id="KW-0844">Vision</keyword>
<feature type="transmembrane region" description="Helical" evidence="11">
    <location>
        <begin position="134"/>
        <end position="162"/>
    </location>
</feature>
<gene>
    <name evidence="13" type="ORF">O3P69_009160</name>
</gene>
<dbReference type="PANTHER" id="PTHR24240">
    <property type="entry name" value="OPSIN"/>
    <property type="match status" value="1"/>
</dbReference>
<feature type="transmembrane region" description="Helical" evidence="11">
    <location>
        <begin position="12"/>
        <end position="38"/>
    </location>
</feature>
<dbReference type="GO" id="GO:0004930">
    <property type="term" value="F:G protein-coupled receptor activity"/>
    <property type="evidence" value="ECO:0007669"/>
    <property type="project" value="UniProtKB-KW"/>
</dbReference>
<dbReference type="SUPFAM" id="SSF81321">
    <property type="entry name" value="Family A G protein-coupled receptor-like"/>
    <property type="match status" value="1"/>
</dbReference>
<dbReference type="Gene3D" id="1.20.1070.10">
    <property type="entry name" value="Rhodopsin 7-helix transmembrane proteins"/>
    <property type="match status" value="1"/>
</dbReference>
<dbReference type="PROSITE" id="PS50262">
    <property type="entry name" value="G_PROTEIN_RECEP_F1_2"/>
    <property type="match status" value="1"/>
</dbReference>
<sequence>MNDTDIYSSELLGVTAAGAFLIAIVGTSGNLLAVVALLQSTTLRQNPSTAFMINLPACLLPICAIGMPLFGAGCLQQKLYGRVLFSETCTEIFFTMGFSLSQVHLHTISALAFNRFLAVMWPAKYKQLMQKRKVRLYLGLLWLYSLLLWVPLACGALGGLKYNPKELMASMDNSRGKVQKGFHVFFTYMLPVLFTSMCYITMYIKVRYSRRSRHLRAARTNVANGDDDAVRQWDDHVTRTILVIFLFMVSCCVPHLVVHIRHLYDRHPAAWLLLHLIFWLQFCIDPLVYVTVSCQYRAACAETAQRLMHCLRLSSNTEPTQRSVCFKEGAKPKLTGDNTSAPEHLRSYSTDSKSEA</sequence>
<feature type="transmembrane region" description="Helical" evidence="11">
    <location>
        <begin position="50"/>
        <end position="72"/>
    </location>
</feature>
<evidence type="ECO:0000313" key="13">
    <source>
        <dbReference type="EMBL" id="KAK8384222.1"/>
    </source>
</evidence>
<feature type="domain" description="G-protein coupled receptors family 1 profile" evidence="12">
    <location>
        <begin position="29"/>
        <end position="289"/>
    </location>
</feature>
<evidence type="ECO:0000256" key="4">
    <source>
        <dbReference type="ARBA" id="ARBA00022989"/>
    </source>
</evidence>
<comment type="caution">
    <text evidence="13">The sequence shown here is derived from an EMBL/GenBank/DDBJ whole genome shotgun (WGS) entry which is preliminary data.</text>
</comment>
<dbReference type="GO" id="GO:0007601">
    <property type="term" value="P:visual perception"/>
    <property type="evidence" value="ECO:0007669"/>
    <property type="project" value="UniProtKB-KW"/>
</dbReference>
<name>A0AAW0TA72_SCYPA</name>
<keyword evidence="14" id="KW-1185">Reference proteome</keyword>
<accession>A0AAW0TA72</accession>
<evidence type="ECO:0000256" key="1">
    <source>
        <dbReference type="ARBA" id="ARBA00004141"/>
    </source>
</evidence>
<evidence type="ECO:0000256" key="7">
    <source>
        <dbReference type="ARBA" id="ARBA00023170"/>
    </source>
</evidence>
<evidence type="ECO:0000313" key="14">
    <source>
        <dbReference type="Proteomes" id="UP001487740"/>
    </source>
</evidence>
<dbReference type="Proteomes" id="UP001487740">
    <property type="component" value="Unassembled WGS sequence"/>
</dbReference>
<evidence type="ECO:0000256" key="10">
    <source>
        <dbReference type="SAM" id="MobiDB-lite"/>
    </source>
</evidence>
<dbReference type="GO" id="GO:0016020">
    <property type="term" value="C:membrane"/>
    <property type="evidence" value="ECO:0007669"/>
    <property type="project" value="UniProtKB-SubCell"/>
</dbReference>
<dbReference type="Pfam" id="PF00001">
    <property type="entry name" value="7tm_1"/>
    <property type="match status" value="1"/>
</dbReference>
<feature type="compositionally biased region" description="Polar residues" evidence="10">
    <location>
        <begin position="336"/>
        <end position="356"/>
    </location>
</feature>
<keyword evidence="7" id="KW-0675">Receptor</keyword>
<evidence type="ECO:0000256" key="11">
    <source>
        <dbReference type="SAM" id="Phobius"/>
    </source>
</evidence>
<evidence type="ECO:0000256" key="9">
    <source>
        <dbReference type="ARBA" id="ARBA00023305"/>
    </source>
</evidence>
<protein>
    <recommendedName>
        <fullName evidence="12">G-protein coupled receptors family 1 profile domain-containing protein</fullName>
    </recommendedName>
</protein>
<feature type="region of interest" description="Disordered" evidence="10">
    <location>
        <begin position="328"/>
        <end position="356"/>
    </location>
</feature>
<keyword evidence="5" id="KW-0297">G-protein coupled receptor</keyword>